<evidence type="ECO:0000256" key="2">
    <source>
        <dbReference type="SAM" id="MobiDB-lite"/>
    </source>
</evidence>
<evidence type="ECO:0000313" key="5">
    <source>
        <dbReference type="EMBL" id="EFJ29277.1"/>
    </source>
</evidence>
<dbReference type="HOGENOM" id="CLU_013939_1_1_1"/>
<evidence type="ECO:0000256" key="1">
    <source>
        <dbReference type="SAM" id="Coils"/>
    </source>
</evidence>
<evidence type="ECO:0000259" key="4">
    <source>
        <dbReference type="PROSITE" id="PS51840"/>
    </source>
</evidence>
<dbReference type="EMBL" id="GL377578">
    <property type="protein sequence ID" value="EFJ29277.1"/>
    <property type="molecule type" value="Genomic_DNA"/>
</dbReference>
<name>D8RGC7_SELML</name>
<dbReference type="OMA" id="TSYPCTA"/>
<dbReference type="PANTHER" id="PTHR31344">
    <property type="entry name" value="NUCLEAR PORE COMPLEX PROTEIN NUP205"/>
    <property type="match status" value="1"/>
</dbReference>
<feature type="compositionally biased region" description="Polar residues" evidence="2">
    <location>
        <begin position="275"/>
        <end position="285"/>
    </location>
</feature>
<dbReference type="InterPro" id="IPR002710">
    <property type="entry name" value="Dilute_dom"/>
</dbReference>
<reference evidence="5 6" key="1">
    <citation type="journal article" date="2011" name="Science">
        <title>The Selaginella genome identifies genetic changes associated with the evolution of vascular plants.</title>
        <authorList>
            <person name="Banks J.A."/>
            <person name="Nishiyama T."/>
            <person name="Hasebe M."/>
            <person name="Bowman J.L."/>
            <person name="Gribskov M."/>
            <person name="dePamphilis C."/>
            <person name="Albert V.A."/>
            <person name="Aono N."/>
            <person name="Aoyama T."/>
            <person name="Ambrose B.A."/>
            <person name="Ashton N.W."/>
            <person name="Axtell M.J."/>
            <person name="Barker E."/>
            <person name="Barker M.S."/>
            <person name="Bennetzen J.L."/>
            <person name="Bonawitz N.D."/>
            <person name="Chapple C."/>
            <person name="Cheng C."/>
            <person name="Correa L.G."/>
            <person name="Dacre M."/>
            <person name="DeBarry J."/>
            <person name="Dreyer I."/>
            <person name="Elias M."/>
            <person name="Engstrom E.M."/>
            <person name="Estelle M."/>
            <person name="Feng L."/>
            <person name="Finet C."/>
            <person name="Floyd S.K."/>
            <person name="Frommer W.B."/>
            <person name="Fujita T."/>
            <person name="Gramzow L."/>
            <person name="Gutensohn M."/>
            <person name="Harholt J."/>
            <person name="Hattori M."/>
            <person name="Heyl A."/>
            <person name="Hirai T."/>
            <person name="Hiwatashi Y."/>
            <person name="Ishikawa M."/>
            <person name="Iwata M."/>
            <person name="Karol K.G."/>
            <person name="Koehler B."/>
            <person name="Kolukisaoglu U."/>
            <person name="Kubo M."/>
            <person name="Kurata T."/>
            <person name="Lalonde S."/>
            <person name="Li K."/>
            <person name="Li Y."/>
            <person name="Litt A."/>
            <person name="Lyons E."/>
            <person name="Manning G."/>
            <person name="Maruyama T."/>
            <person name="Michael T.P."/>
            <person name="Mikami K."/>
            <person name="Miyazaki S."/>
            <person name="Morinaga S."/>
            <person name="Murata T."/>
            <person name="Mueller-Roeber B."/>
            <person name="Nelson D.R."/>
            <person name="Obara M."/>
            <person name="Oguri Y."/>
            <person name="Olmstead R.G."/>
            <person name="Onodera N."/>
            <person name="Petersen B.L."/>
            <person name="Pils B."/>
            <person name="Prigge M."/>
            <person name="Rensing S.A."/>
            <person name="Riano-Pachon D.M."/>
            <person name="Roberts A.W."/>
            <person name="Sato Y."/>
            <person name="Scheller H.V."/>
            <person name="Schulz B."/>
            <person name="Schulz C."/>
            <person name="Shakirov E.V."/>
            <person name="Shibagaki N."/>
            <person name="Shinohara N."/>
            <person name="Shippen D.E."/>
            <person name="Soerensen I."/>
            <person name="Sotooka R."/>
            <person name="Sugimoto N."/>
            <person name="Sugita M."/>
            <person name="Sumikawa N."/>
            <person name="Tanurdzic M."/>
            <person name="Theissen G."/>
            <person name="Ulvskov P."/>
            <person name="Wakazuki S."/>
            <person name="Weng J.K."/>
            <person name="Willats W.W."/>
            <person name="Wipf D."/>
            <person name="Wolf P.G."/>
            <person name="Yang L."/>
            <person name="Zimmer A.D."/>
            <person name="Zhu Q."/>
            <person name="Mitros T."/>
            <person name="Hellsten U."/>
            <person name="Loque D."/>
            <person name="Otillar R."/>
            <person name="Salamov A."/>
            <person name="Schmutz J."/>
            <person name="Shapiro H."/>
            <person name="Lindquist E."/>
            <person name="Lucas S."/>
            <person name="Rokhsar D."/>
            <person name="Grigoriev I.V."/>
        </authorList>
    </citation>
    <scope>NUCLEOTIDE SEQUENCE [LARGE SCALE GENOMIC DNA]</scope>
</reference>
<dbReference type="eggNOG" id="ENOG502QQNG">
    <property type="taxonomic scope" value="Eukaryota"/>
</dbReference>
<evidence type="ECO:0000259" key="3">
    <source>
        <dbReference type="PROSITE" id="PS51126"/>
    </source>
</evidence>
<feature type="region of interest" description="Disordered" evidence="2">
    <location>
        <begin position="198"/>
        <end position="237"/>
    </location>
</feature>
<dbReference type="InParanoid" id="D8RGC7"/>
<dbReference type="InterPro" id="IPR019448">
    <property type="entry name" value="NT-C2"/>
</dbReference>
<evidence type="ECO:0000313" key="6">
    <source>
        <dbReference type="Proteomes" id="UP000001514"/>
    </source>
</evidence>
<dbReference type="STRING" id="88036.D8RGC7"/>
<feature type="domain" description="C2 NT-type" evidence="4">
    <location>
        <begin position="5"/>
        <end position="157"/>
    </location>
</feature>
<dbReference type="GO" id="GO:0005643">
    <property type="term" value="C:nuclear pore"/>
    <property type="evidence" value="ECO:0007669"/>
    <property type="project" value="InterPro"/>
</dbReference>
<gene>
    <name evidence="5" type="ORF">SELMODRAFT_410939</name>
</gene>
<dbReference type="PROSITE" id="PS51840">
    <property type="entry name" value="C2_NT"/>
    <property type="match status" value="1"/>
</dbReference>
<dbReference type="Gramene" id="EFJ29277">
    <property type="protein sequence ID" value="EFJ29277"/>
    <property type="gene ID" value="SELMODRAFT_410939"/>
</dbReference>
<feature type="coiled-coil region" evidence="1">
    <location>
        <begin position="331"/>
        <end position="372"/>
    </location>
</feature>
<organism evidence="6">
    <name type="scientific">Selaginella moellendorffii</name>
    <name type="common">Spikemoss</name>
    <dbReference type="NCBI Taxonomy" id="88036"/>
    <lineage>
        <taxon>Eukaryota</taxon>
        <taxon>Viridiplantae</taxon>
        <taxon>Streptophyta</taxon>
        <taxon>Embryophyta</taxon>
        <taxon>Tracheophyta</taxon>
        <taxon>Lycopodiopsida</taxon>
        <taxon>Selaginellales</taxon>
        <taxon>Selaginellaceae</taxon>
        <taxon>Selaginella</taxon>
    </lineage>
</organism>
<feature type="compositionally biased region" description="Acidic residues" evidence="2">
    <location>
        <begin position="198"/>
        <end position="207"/>
    </location>
</feature>
<keyword evidence="1" id="KW-0175">Coiled coil</keyword>
<feature type="region of interest" description="Disordered" evidence="2">
    <location>
        <begin position="273"/>
        <end position="292"/>
    </location>
</feature>
<feature type="domain" description="Dilute" evidence="3">
    <location>
        <begin position="422"/>
        <end position="734"/>
    </location>
</feature>
<proteinExistence type="predicted"/>
<feature type="compositionally biased region" description="Low complexity" evidence="2">
    <location>
        <begin position="209"/>
        <end position="221"/>
    </location>
</feature>
<dbReference type="AlphaFoldDB" id="D8RGC7"/>
<dbReference type="Pfam" id="PF10358">
    <property type="entry name" value="NT-C2"/>
    <property type="match status" value="1"/>
</dbReference>
<dbReference type="Proteomes" id="UP000001514">
    <property type="component" value="Unassembled WGS sequence"/>
</dbReference>
<sequence>MVLGIGKKKGIPVGLVYNIALHDVKPWPSVTLPPMVMIQWQRGEKRTGHTKCVSGDKDKIILNDSLTIPATLYKFPEKKHESPRFQKKCIVFSLCEAAEQGIPRGQPLGRAVLDLADYGNLNDQNRNAISSIPVAVARKEFSSLGTPRLSFTIAPQGITSSSSVPPVPVREDKEEYSSLIASLVSDEEDDITAFMDEDEDEVEDAEEGSSQLSSRSVPLSPATVPPDPEAMPSSTRNDRVQRILNSAGASSSFSSSSSSSFVAAAVAASAYASQRKPSFNSASPRRNNDVEQKSKLLKTKASGASNVIQAARIKYAEGAGERSERLDKKAVEEARQRADAAEAKAVAVQHEAKQLMDEVGNLKWELQEAAALELALYSAVAQHGSSSHKIHAPARRLARIYIHACNKSSQRTRASTARTCASGLVVVVRACENDVSRLTFWWSNVAVLREMISHAFDTAPPSLPETASDSAFHDWHEKSTLASMLERIEAWIFGRIVECIWWQSSAVDQSSLLSTPRSVVSRLKKSVRGFVVTPFEDSHQGMLSIEIWKAAFLDALQRICPVRAGGHDCGCLQVVERMIVEQCVARLDVAMFNAILRDMEENVPTDPISDPITDLSVLPIPPDGISFGGGAQLKNVINTWSTWLLALTAHVGEEAAAAANIQKGTSHFTMLRAMSDLLMLPKDMLMEKSIRKEVCPALSLLLIRRVLSKFAPDEYAPDPIPPSLLAALNAEVGEIAKLWRFTFRFFHA</sequence>
<evidence type="ECO:0008006" key="7">
    <source>
        <dbReference type="Google" id="ProtNLM"/>
    </source>
</evidence>
<dbReference type="FunCoup" id="D8RGC7">
    <property type="interactions" value="1292"/>
</dbReference>
<dbReference type="InterPro" id="IPR021827">
    <property type="entry name" value="Nup186/Nup192/Nup205"/>
</dbReference>
<protein>
    <recommendedName>
        <fullName evidence="7">C2 NT-type domain-containing protein</fullName>
    </recommendedName>
</protein>
<dbReference type="PANTHER" id="PTHR31344:SF11">
    <property type="entry name" value="NUCLEOLAR PROTEIN GAR2-LIKE PROTEIN"/>
    <property type="match status" value="1"/>
</dbReference>
<keyword evidence="6" id="KW-1185">Reference proteome</keyword>
<accession>D8RGC7</accession>
<dbReference type="KEGG" id="smo:SELMODRAFT_410939"/>
<dbReference type="PROSITE" id="PS51126">
    <property type="entry name" value="DILUTE"/>
    <property type="match status" value="1"/>
</dbReference>